<evidence type="ECO:0000313" key="2">
    <source>
        <dbReference type="WBParaSite" id="PgR015_g007_t01"/>
    </source>
</evidence>
<sequence>MFFISEREDFVTIKNPSNTLSKSVNLTIFCTLQRISQPIAYVLEFTVVCPWPSAPFICKMRYHGAYKIGFSGTAQAFTIFHRELTTKRSSQMTS</sequence>
<organism evidence="1 2">
    <name type="scientific">Parascaris univalens</name>
    <name type="common">Nematode worm</name>
    <dbReference type="NCBI Taxonomy" id="6257"/>
    <lineage>
        <taxon>Eukaryota</taxon>
        <taxon>Metazoa</taxon>
        <taxon>Ecdysozoa</taxon>
        <taxon>Nematoda</taxon>
        <taxon>Chromadorea</taxon>
        <taxon>Rhabditida</taxon>
        <taxon>Spirurina</taxon>
        <taxon>Ascaridomorpha</taxon>
        <taxon>Ascaridoidea</taxon>
        <taxon>Ascarididae</taxon>
        <taxon>Parascaris</taxon>
    </lineage>
</organism>
<protein>
    <submittedName>
        <fullName evidence="2">Uncharacterized protein</fullName>
    </submittedName>
</protein>
<name>A0A915AU74_PARUN</name>
<dbReference type="AlphaFoldDB" id="A0A915AU74"/>
<accession>A0A915AU74</accession>
<proteinExistence type="predicted"/>
<keyword evidence="1" id="KW-1185">Reference proteome</keyword>
<dbReference type="WBParaSite" id="PgR015_g007_t01">
    <property type="protein sequence ID" value="PgR015_g007_t01"/>
    <property type="gene ID" value="PgR015_g007"/>
</dbReference>
<reference evidence="2" key="1">
    <citation type="submission" date="2022-11" db="UniProtKB">
        <authorList>
            <consortium name="WormBaseParasite"/>
        </authorList>
    </citation>
    <scope>IDENTIFICATION</scope>
</reference>
<dbReference type="Proteomes" id="UP000887569">
    <property type="component" value="Unplaced"/>
</dbReference>
<evidence type="ECO:0000313" key="1">
    <source>
        <dbReference type="Proteomes" id="UP000887569"/>
    </source>
</evidence>